<protein>
    <recommendedName>
        <fullName evidence="4">TMF family protein</fullName>
    </recommendedName>
</protein>
<dbReference type="AlphaFoldDB" id="A0A327NG04"/>
<organism evidence="2 3">
    <name type="scientific">Spirosoma telluris</name>
    <dbReference type="NCBI Taxonomy" id="2183553"/>
    <lineage>
        <taxon>Bacteria</taxon>
        <taxon>Pseudomonadati</taxon>
        <taxon>Bacteroidota</taxon>
        <taxon>Cytophagia</taxon>
        <taxon>Cytophagales</taxon>
        <taxon>Cytophagaceae</taxon>
        <taxon>Spirosoma</taxon>
    </lineage>
</organism>
<gene>
    <name evidence="2" type="ORF">HMF3257_03680</name>
</gene>
<dbReference type="InterPro" id="IPR011049">
    <property type="entry name" value="Serralysin-like_metalloprot_C"/>
</dbReference>
<dbReference type="EMBL" id="QLII01000001">
    <property type="protein sequence ID" value="RAI73733.1"/>
    <property type="molecule type" value="Genomic_DNA"/>
</dbReference>
<evidence type="ECO:0008006" key="4">
    <source>
        <dbReference type="Google" id="ProtNLM"/>
    </source>
</evidence>
<dbReference type="Gene3D" id="2.150.10.10">
    <property type="entry name" value="Serralysin-like metalloprotease, C-terminal"/>
    <property type="match status" value="1"/>
</dbReference>
<sequence>MKHLFTFLLVISVYTLIAQNNYVATSPVSATPANQNTLVGINAGNSSMKGNSNTFLGHSVAFTNINGEKNVYVGTYSGGLNYNGSINTFVGFESGVYNKGSNNTFIGSDAGASNQPLYYTGDATGYNNSFVGNNAGYYNQTGYGNSFLGANAGKRNASGNYNVFVGFESGGTGEEVPFRAPNSIYGIKNTLVGSYSGYDLLGGSSNVGIGANILFKNQFGNYNVAIGDSAGYNTTASNNIYIGKKAGFYNTTGSNNIIIGPNSGTAITDGTDNIIIGYNSQAEDGLHNASAIGSNSRVTVSNALILGNQANVGIGTSAPSTRLEVVSETTDASGLRLSNLTSNSPAALSTDQFLTVNEKGDVVKARYQLRISSPSEWSDKVFSPGYQLQPLTEVKKYIDANQHLPGIPSADQVAKEGVDLVKMNAKLLEKVEELTLYQIEQQKMIKVLKAELDELKALIKK</sequence>
<feature type="chain" id="PRO_5016267024" description="TMF family protein" evidence="1">
    <location>
        <begin position="19"/>
        <end position="461"/>
    </location>
</feature>
<reference evidence="2 3" key="1">
    <citation type="submission" date="2018-06" db="EMBL/GenBank/DDBJ databases">
        <title>Spirosoma sp. HMF3257 Genome sequencing and assembly.</title>
        <authorList>
            <person name="Kang H."/>
            <person name="Cha I."/>
            <person name="Kim H."/>
            <person name="Kang J."/>
            <person name="Joh K."/>
        </authorList>
    </citation>
    <scope>NUCLEOTIDE SEQUENCE [LARGE SCALE GENOMIC DNA]</scope>
    <source>
        <strain evidence="2 3">HMF3257</strain>
    </source>
</reference>
<evidence type="ECO:0000256" key="1">
    <source>
        <dbReference type="SAM" id="SignalP"/>
    </source>
</evidence>
<proteinExistence type="predicted"/>
<evidence type="ECO:0000313" key="3">
    <source>
        <dbReference type="Proteomes" id="UP000249016"/>
    </source>
</evidence>
<evidence type="ECO:0000313" key="2">
    <source>
        <dbReference type="EMBL" id="RAI73733.1"/>
    </source>
</evidence>
<comment type="caution">
    <text evidence="2">The sequence shown here is derived from an EMBL/GenBank/DDBJ whole genome shotgun (WGS) entry which is preliminary data.</text>
</comment>
<feature type="signal peptide" evidence="1">
    <location>
        <begin position="1"/>
        <end position="18"/>
    </location>
</feature>
<accession>A0A327NG04</accession>
<keyword evidence="3" id="KW-1185">Reference proteome</keyword>
<dbReference type="Proteomes" id="UP000249016">
    <property type="component" value="Unassembled WGS sequence"/>
</dbReference>
<dbReference type="OrthoDB" id="1163828at2"/>
<keyword evidence="1" id="KW-0732">Signal</keyword>
<name>A0A327NG04_9BACT</name>